<keyword evidence="6" id="KW-1185">Reference proteome</keyword>
<feature type="coiled-coil region" evidence="1">
    <location>
        <begin position="6"/>
        <end position="105"/>
    </location>
</feature>
<evidence type="ECO:0000313" key="6">
    <source>
        <dbReference type="Proteomes" id="UP000051790"/>
    </source>
</evidence>
<dbReference type="AlphaFoldDB" id="A0A0R1QUF5"/>
<dbReference type="Pfam" id="PF13007">
    <property type="entry name" value="LZ_Tnp_IS66"/>
    <property type="match status" value="1"/>
</dbReference>
<dbReference type="NCBIfam" id="NF033517">
    <property type="entry name" value="transpos_IS66"/>
    <property type="match status" value="1"/>
</dbReference>
<accession>A0A0R1QUF5</accession>
<comment type="caution">
    <text evidence="5">The sequence shown here is derived from an EMBL/GenBank/DDBJ whole genome shotgun (WGS) entry which is preliminary data.</text>
</comment>
<sequence length="498" mass="57318">MSETVVVDEHAEVLALRQKVDELETQLEWFRKQVFGQKSEHAKPMDVNQLSLFAQQVEQAQAALSVAEQETHVKAYARKKNKKSNEKLGREVETIEKTIDITDEQRKCAPGWKLVSIGRRKMRTSATYVPAKVAKIIYYVRTYKKVCIDGEKDPEFLQAKLPNAVIPRSVATSSILAKVIHDKYELDVPLYRQLQDWKRAGLAVSETTLSNWMIDSAELLAPIYDRMHQCLIRQKFLQGDETPTQVLKENGRKATDKSYMWVARTVRKSPTPMVYFKYDPHRSQSVAQELYANFSGVLQCDGYAGYNGLAIERVACMAHVRRKFFEAARVSKTLDTSVPLKLLDAMFALEEQWQKLSPKARRKRRRSKLSPLMKRFWMWCGTCDALPKSNLGKAVAYAEGMRPYVDRLLKYGEVDFSNNASERNMKSYVMGRKNFLFSTSPEGARANAILMSIIETCKANAIDPMTYLTEVLDEMAQYPENRKFEYLGQYLSWNWKQS</sequence>
<dbReference type="PANTHER" id="PTHR33678:SF1">
    <property type="entry name" value="BLL1576 PROTEIN"/>
    <property type="match status" value="1"/>
</dbReference>
<dbReference type="PANTHER" id="PTHR33678">
    <property type="entry name" value="BLL1576 PROTEIN"/>
    <property type="match status" value="1"/>
</dbReference>
<dbReference type="Pfam" id="PF03050">
    <property type="entry name" value="DDE_Tnp_IS66"/>
    <property type="match status" value="1"/>
</dbReference>
<proteinExistence type="predicted"/>
<evidence type="ECO:0000256" key="1">
    <source>
        <dbReference type="SAM" id="Coils"/>
    </source>
</evidence>
<dbReference type="Pfam" id="PF13817">
    <property type="entry name" value="DDE_Tnp_IS66_C"/>
    <property type="match status" value="1"/>
</dbReference>
<gene>
    <name evidence="5" type="ORF">FD01_GL000979</name>
</gene>
<dbReference type="InterPro" id="IPR052344">
    <property type="entry name" value="Transposase-related"/>
</dbReference>
<evidence type="ECO:0000259" key="2">
    <source>
        <dbReference type="Pfam" id="PF03050"/>
    </source>
</evidence>
<evidence type="ECO:0000259" key="3">
    <source>
        <dbReference type="Pfam" id="PF13007"/>
    </source>
</evidence>
<dbReference type="InterPro" id="IPR024463">
    <property type="entry name" value="Transposase_TnpC_homeodom"/>
</dbReference>
<dbReference type="OrthoDB" id="9760067at2"/>
<dbReference type="EMBL" id="AZEU01000140">
    <property type="protein sequence ID" value="KRL44851.1"/>
    <property type="molecule type" value="Genomic_DNA"/>
</dbReference>
<dbReference type="Proteomes" id="UP000051790">
    <property type="component" value="Unassembled WGS sequence"/>
</dbReference>
<dbReference type="InterPro" id="IPR004291">
    <property type="entry name" value="Transposase_IS66_central"/>
</dbReference>
<organism evidence="5 6">
    <name type="scientific">Lacticaseibacillus manihotivorans DSM 13343 = JCM 12514</name>
    <dbReference type="NCBI Taxonomy" id="1423769"/>
    <lineage>
        <taxon>Bacteria</taxon>
        <taxon>Bacillati</taxon>
        <taxon>Bacillota</taxon>
        <taxon>Bacilli</taxon>
        <taxon>Lactobacillales</taxon>
        <taxon>Lactobacillaceae</taxon>
        <taxon>Lacticaseibacillus</taxon>
    </lineage>
</organism>
<evidence type="ECO:0000313" key="5">
    <source>
        <dbReference type="EMBL" id="KRL44851.1"/>
    </source>
</evidence>
<feature type="domain" description="Transposase TnpC homeodomain" evidence="3">
    <location>
        <begin position="22"/>
        <end position="87"/>
    </location>
</feature>
<name>A0A0R1QUF5_9LACO</name>
<feature type="domain" description="Transposase IS66 C-terminal" evidence="4">
    <location>
        <begin position="452"/>
        <end position="482"/>
    </location>
</feature>
<keyword evidence="1" id="KW-0175">Coiled coil</keyword>
<protein>
    <submittedName>
        <fullName evidence="5">Transposase IS66</fullName>
    </submittedName>
</protein>
<evidence type="ECO:0000259" key="4">
    <source>
        <dbReference type="Pfam" id="PF13817"/>
    </source>
</evidence>
<feature type="domain" description="Transposase IS66 central" evidence="2">
    <location>
        <begin position="168"/>
        <end position="445"/>
    </location>
</feature>
<dbReference type="InterPro" id="IPR039552">
    <property type="entry name" value="IS66_C"/>
</dbReference>
<dbReference type="PATRIC" id="fig|1423769.4.peg.1054"/>
<reference evidence="5 6" key="1">
    <citation type="journal article" date="2015" name="Genome Announc.">
        <title>Expanding the biotechnology potential of lactobacilli through comparative genomics of 213 strains and associated genera.</title>
        <authorList>
            <person name="Sun Z."/>
            <person name="Harris H.M."/>
            <person name="McCann A."/>
            <person name="Guo C."/>
            <person name="Argimon S."/>
            <person name="Zhang W."/>
            <person name="Yang X."/>
            <person name="Jeffery I.B."/>
            <person name="Cooney J.C."/>
            <person name="Kagawa T.F."/>
            <person name="Liu W."/>
            <person name="Song Y."/>
            <person name="Salvetti E."/>
            <person name="Wrobel A."/>
            <person name="Rasinkangas P."/>
            <person name="Parkhill J."/>
            <person name="Rea M.C."/>
            <person name="O'Sullivan O."/>
            <person name="Ritari J."/>
            <person name="Douillard F.P."/>
            <person name="Paul Ross R."/>
            <person name="Yang R."/>
            <person name="Briner A.E."/>
            <person name="Felis G.E."/>
            <person name="de Vos W.M."/>
            <person name="Barrangou R."/>
            <person name="Klaenhammer T.R."/>
            <person name="Caufield P.W."/>
            <person name="Cui Y."/>
            <person name="Zhang H."/>
            <person name="O'Toole P.W."/>
        </authorList>
    </citation>
    <scope>NUCLEOTIDE SEQUENCE [LARGE SCALE GENOMIC DNA]</scope>
    <source>
        <strain evidence="5 6">DSM 13343</strain>
    </source>
</reference>
<dbReference type="RefSeq" id="WP_056963666.1">
    <property type="nucleotide sequence ID" value="NZ_AZEU01000140.1"/>
</dbReference>